<keyword evidence="3" id="KW-1185">Reference proteome</keyword>
<reference evidence="2 3" key="1">
    <citation type="submission" date="2018-01" db="EMBL/GenBank/DDBJ databases">
        <title>A novel member of the phylum Bacteroidetes isolated from glacier ice.</title>
        <authorList>
            <person name="Liu Q."/>
            <person name="Xin Y.-H."/>
        </authorList>
    </citation>
    <scope>NUCLEOTIDE SEQUENCE [LARGE SCALE GENOMIC DNA]</scope>
    <source>
        <strain evidence="2 3">RB1R16</strain>
    </source>
</reference>
<dbReference type="AlphaFoldDB" id="A0A2S7SZ96"/>
<dbReference type="EMBL" id="PPSL01000002">
    <property type="protein sequence ID" value="PQJ12018.1"/>
    <property type="molecule type" value="Genomic_DNA"/>
</dbReference>
<sequence length="62" mass="6869">MVCARSKFSKSKKYTFAEVISFIAFSPVIAVVAAFYAAAFIVFVAPRMLVNKIRGKKGVVYM</sequence>
<gene>
    <name evidence="2" type="ORF">CJD36_009525</name>
</gene>
<keyword evidence="1" id="KW-0472">Membrane</keyword>
<keyword evidence="1" id="KW-1133">Transmembrane helix</keyword>
<protein>
    <submittedName>
        <fullName evidence="2">Uncharacterized protein</fullName>
    </submittedName>
</protein>
<name>A0A2S7SZ96_9BACT</name>
<evidence type="ECO:0000313" key="3">
    <source>
        <dbReference type="Proteomes" id="UP000239872"/>
    </source>
</evidence>
<organism evidence="2 3">
    <name type="scientific">Flavipsychrobacter stenotrophus</name>
    <dbReference type="NCBI Taxonomy" id="2077091"/>
    <lineage>
        <taxon>Bacteria</taxon>
        <taxon>Pseudomonadati</taxon>
        <taxon>Bacteroidota</taxon>
        <taxon>Chitinophagia</taxon>
        <taxon>Chitinophagales</taxon>
        <taxon>Chitinophagaceae</taxon>
        <taxon>Flavipsychrobacter</taxon>
    </lineage>
</organism>
<keyword evidence="1" id="KW-0812">Transmembrane</keyword>
<evidence type="ECO:0000256" key="1">
    <source>
        <dbReference type="SAM" id="Phobius"/>
    </source>
</evidence>
<dbReference type="Proteomes" id="UP000239872">
    <property type="component" value="Unassembled WGS sequence"/>
</dbReference>
<accession>A0A2S7SZ96</accession>
<proteinExistence type="predicted"/>
<comment type="caution">
    <text evidence="2">The sequence shown here is derived from an EMBL/GenBank/DDBJ whole genome shotgun (WGS) entry which is preliminary data.</text>
</comment>
<feature type="transmembrane region" description="Helical" evidence="1">
    <location>
        <begin position="20"/>
        <end position="45"/>
    </location>
</feature>
<evidence type="ECO:0000313" key="2">
    <source>
        <dbReference type="EMBL" id="PQJ12018.1"/>
    </source>
</evidence>